<gene>
    <name evidence="3" type="ORF">E5676_scaffold1193G00270</name>
    <name evidence="2" type="ORF">E6C27_scaffold518G00370</name>
</gene>
<dbReference type="OrthoDB" id="904370at2759"/>
<evidence type="ECO:0000313" key="3">
    <source>
        <dbReference type="EMBL" id="TYK14111.1"/>
    </source>
</evidence>
<evidence type="ECO:0000313" key="4">
    <source>
        <dbReference type="Proteomes" id="UP000321393"/>
    </source>
</evidence>
<name>A0A5D3CQP1_CUCMM</name>
<organism evidence="3 5">
    <name type="scientific">Cucumis melo var. makuwa</name>
    <name type="common">Oriental melon</name>
    <dbReference type="NCBI Taxonomy" id="1194695"/>
    <lineage>
        <taxon>Eukaryota</taxon>
        <taxon>Viridiplantae</taxon>
        <taxon>Streptophyta</taxon>
        <taxon>Embryophyta</taxon>
        <taxon>Tracheophyta</taxon>
        <taxon>Spermatophyta</taxon>
        <taxon>Magnoliopsida</taxon>
        <taxon>eudicotyledons</taxon>
        <taxon>Gunneridae</taxon>
        <taxon>Pentapetalae</taxon>
        <taxon>rosids</taxon>
        <taxon>fabids</taxon>
        <taxon>Cucurbitales</taxon>
        <taxon>Cucurbitaceae</taxon>
        <taxon>Benincaseae</taxon>
        <taxon>Cucumis</taxon>
    </lineage>
</organism>
<dbReference type="Proteomes" id="UP000321947">
    <property type="component" value="Unassembled WGS sequence"/>
</dbReference>
<reference evidence="4 5" key="1">
    <citation type="submission" date="2019-08" db="EMBL/GenBank/DDBJ databases">
        <title>Draft genome sequences of two oriental melons (Cucumis melo L. var makuwa).</title>
        <authorList>
            <person name="Kwon S.-Y."/>
        </authorList>
    </citation>
    <scope>NUCLEOTIDE SEQUENCE [LARGE SCALE GENOMIC DNA]</scope>
    <source>
        <strain evidence="5">cv. Chang Bougi</strain>
        <strain evidence="4">cv. SW 3</strain>
        <tissue evidence="3">Leaf</tissue>
    </source>
</reference>
<dbReference type="EMBL" id="SSTE01006258">
    <property type="protein sequence ID" value="KAA0059527.1"/>
    <property type="molecule type" value="Genomic_DNA"/>
</dbReference>
<evidence type="ECO:0000256" key="1">
    <source>
        <dbReference type="SAM" id="MobiDB-lite"/>
    </source>
</evidence>
<dbReference type="Proteomes" id="UP000321393">
    <property type="component" value="Unassembled WGS sequence"/>
</dbReference>
<evidence type="ECO:0000313" key="5">
    <source>
        <dbReference type="Proteomes" id="UP000321947"/>
    </source>
</evidence>
<accession>A0A5D3CQP1</accession>
<dbReference type="AlphaFoldDB" id="A0A5D3CQP1"/>
<comment type="caution">
    <text evidence="3">The sequence shown here is derived from an EMBL/GenBank/DDBJ whole genome shotgun (WGS) entry which is preliminary data.</text>
</comment>
<dbReference type="SUPFAM" id="SSF57756">
    <property type="entry name" value="Retrovirus zinc finger-like domains"/>
    <property type="match status" value="1"/>
</dbReference>
<protein>
    <submittedName>
        <fullName evidence="3">Gag/pol protein</fullName>
    </submittedName>
</protein>
<evidence type="ECO:0000313" key="2">
    <source>
        <dbReference type="EMBL" id="KAA0059527.1"/>
    </source>
</evidence>
<dbReference type="EMBL" id="SSTD01009603">
    <property type="protein sequence ID" value="TYK14111.1"/>
    <property type="molecule type" value="Genomic_DNA"/>
</dbReference>
<feature type="region of interest" description="Disordered" evidence="1">
    <location>
        <begin position="116"/>
        <end position="143"/>
    </location>
</feature>
<dbReference type="GO" id="GO:0003676">
    <property type="term" value="F:nucleic acid binding"/>
    <property type="evidence" value="ECO:0007669"/>
    <property type="project" value="InterPro"/>
</dbReference>
<feature type="compositionally biased region" description="Basic residues" evidence="1">
    <location>
        <begin position="128"/>
        <end position="143"/>
    </location>
</feature>
<dbReference type="GO" id="GO:0008270">
    <property type="term" value="F:zinc ion binding"/>
    <property type="evidence" value="ECO:0007669"/>
    <property type="project" value="InterPro"/>
</dbReference>
<dbReference type="InterPro" id="IPR036875">
    <property type="entry name" value="Znf_CCHC_sf"/>
</dbReference>
<sequence length="175" mass="20068">MTNVLEKKHEPLAMTKEITDSLTEMFGKPSYSLRHEAIKHIYTKRMKEGSSVREHVLDMMMHFDIAKTNASLSKIELDLTTLPNELQRFQTLTLGKGKEMEANVATTKRKFLKGSSFKNKVGPSKPKAQMKKKGKGKTPKTRNTKKCVEKGKCFYCNHLEHSKRNCPKYFSKKNA</sequence>
<proteinExistence type="predicted"/>